<evidence type="ECO:0000313" key="6">
    <source>
        <dbReference type="Proteomes" id="UP000533598"/>
    </source>
</evidence>
<dbReference type="Pfam" id="PF17853">
    <property type="entry name" value="GGDEF_2"/>
    <property type="match status" value="1"/>
</dbReference>
<protein>
    <recommendedName>
        <fullName evidence="7">PucR family transcriptional regulator</fullName>
    </recommendedName>
</protein>
<dbReference type="Gene3D" id="1.10.10.2840">
    <property type="entry name" value="PucR C-terminal helix-turn-helix domain"/>
    <property type="match status" value="1"/>
</dbReference>
<sequence length="403" mass="43577">MVDLPAPDPRAALYRRAEQRIPRIAEQVLAAFIARAAGYQQLPPQLVSQEISAAIALNLHLYLRCLREQRPPRPDELTEQIAAAIRRAQQGVPLDVVLSTYHIAAQVGWEAMAALAEPEEIPELAASVPGLFSYLSVAVPAVAASYLHEQQALDAEHRESRRALVTALLTGAPAEPLAERLGLALAHTHLVLHLRLGPPPHTDGTDLQLAARALVRRLQAELPAHALAAFNHTGGTLLLPADDPDTPNQVAAALTLADRLHLAAGTTLLTGVATAPSRAEIPHAVDEATDISDLATRLGRPPGAYQLDDVLLEYQLCRPGPGRERLHRILDQLAAHQDLLWTLRTFLGTGHNRSQSAAELHIHRNTLNYRLRRIATLTGHSPADPAGARILAAALTVRDFAPR</sequence>
<gene>
    <name evidence="5" type="ORF">HNR67_007597</name>
</gene>
<dbReference type="Pfam" id="PF14361">
    <property type="entry name" value="RsbRD_N"/>
    <property type="match status" value="1"/>
</dbReference>
<keyword evidence="6" id="KW-1185">Reference proteome</keyword>
<feature type="domain" description="CdaR GGDEF-like" evidence="4">
    <location>
        <begin position="177"/>
        <end position="289"/>
    </location>
</feature>
<dbReference type="PANTHER" id="PTHR33744:SF1">
    <property type="entry name" value="DNA-BINDING TRANSCRIPTIONAL ACTIVATOR ADER"/>
    <property type="match status" value="1"/>
</dbReference>
<dbReference type="RefSeq" id="WP_185008084.1">
    <property type="nucleotide sequence ID" value="NZ_BAAAUI010000008.1"/>
</dbReference>
<feature type="domain" description="PucR C-terminal helix-turn-helix" evidence="2">
    <location>
        <begin position="339"/>
        <end position="396"/>
    </location>
</feature>
<dbReference type="EMBL" id="JACHMH010000001">
    <property type="protein sequence ID" value="MBB4681479.1"/>
    <property type="molecule type" value="Genomic_DNA"/>
</dbReference>
<evidence type="ECO:0000313" key="5">
    <source>
        <dbReference type="EMBL" id="MBB4681479.1"/>
    </source>
</evidence>
<evidence type="ECO:0000259" key="4">
    <source>
        <dbReference type="Pfam" id="PF17853"/>
    </source>
</evidence>
<dbReference type="InterPro" id="IPR041522">
    <property type="entry name" value="CdaR_GGDEF"/>
</dbReference>
<reference evidence="5 6" key="1">
    <citation type="submission" date="2020-08" db="EMBL/GenBank/DDBJ databases">
        <title>Sequencing the genomes of 1000 actinobacteria strains.</title>
        <authorList>
            <person name="Klenk H.-P."/>
        </authorList>
    </citation>
    <scope>NUCLEOTIDE SEQUENCE [LARGE SCALE GENOMIC DNA]</scope>
    <source>
        <strain evidence="5 6">DSM 44230</strain>
    </source>
</reference>
<evidence type="ECO:0008006" key="7">
    <source>
        <dbReference type="Google" id="ProtNLM"/>
    </source>
</evidence>
<organism evidence="5 6">
    <name type="scientific">Crossiella cryophila</name>
    <dbReference type="NCBI Taxonomy" id="43355"/>
    <lineage>
        <taxon>Bacteria</taxon>
        <taxon>Bacillati</taxon>
        <taxon>Actinomycetota</taxon>
        <taxon>Actinomycetes</taxon>
        <taxon>Pseudonocardiales</taxon>
        <taxon>Pseudonocardiaceae</taxon>
        <taxon>Crossiella</taxon>
    </lineage>
</organism>
<comment type="caution">
    <text evidence="5">The sequence shown here is derived from an EMBL/GenBank/DDBJ whole genome shotgun (WGS) entry which is preliminary data.</text>
</comment>
<dbReference type="InterPro" id="IPR042070">
    <property type="entry name" value="PucR_C-HTH_sf"/>
</dbReference>
<evidence type="ECO:0000259" key="2">
    <source>
        <dbReference type="Pfam" id="PF13556"/>
    </source>
</evidence>
<proteinExistence type="inferred from homology"/>
<accession>A0A7W7CHT6</accession>
<name>A0A7W7CHT6_9PSEU</name>
<dbReference type="Pfam" id="PF13556">
    <property type="entry name" value="HTH_30"/>
    <property type="match status" value="1"/>
</dbReference>
<comment type="similarity">
    <text evidence="1">Belongs to the CdaR family.</text>
</comment>
<evidence type="ECO:0000259" key="3">
    <source>
        <dbReference type="Pfam" id="PF14361"/>
    </source>
</evidence>
<dbReference type="InterPro" id="IPR025751">
    <property type="entry name" value="RsbRD_N_dom"/>
</dbReference>
<feature type="domain" description="RsbT co-antagonist protein RsbRD N-terminal" evidence="3">
    <location>
        <begin position="22"/>
        <end position="161"/>
    </location>
</feature>
<dbReference type="Proteomes" id="UP000533598">
    <property type="component" value="Unassembled WGS sequence"/>
</dbReference>
<dbReference type="InterPro" id="IPR051448">
    <property type="entry name" value="CdaR-like_regulators"/>
</dbReference>
<dbReference type="AlphaFoldDB" id="A0A7W7CHT6"/>
<dbReference type="PANTHER" id="PTHR33744">
    <property type="entry name" value="CARBOHYDRATE DIACID REGULATOR"/>
    <property type="match status" value="1"/>
</dbReference>
<evidence type="ECO:0000256" key="1">
    <source>
        <dbReference type="ARBA" id="ARBA00006754"/>
    </source>
</evidence>
<dbReference type="InterPro" id="IPR025736">
    <property type="entry name" value="PucR_C-HTH_dom"/>
</dbReference>